<reference evidence="3" key="1">
    <citation type="submission" date="2022-12" db="EMBL/GenBank/DDBJ databases">
        <title>Draft genome assemblies for two species of Escallonia (Escalloniales).</title>
        <authorList>
            <person name="Chanderbali A."/>
            <person name="Dervinis C."/>
            <person name="Anghel I."/>
            <person name="Soltis D."/>
            <person name="Soltis P."/>
            <person name="Zapata F."/>
        </authorList>
    </citation>
    <scope>NUCLEOTIDE SEQUENCE</scope>
    <source>
        <strain evidence="3">UCBG64.0493</strain>
        <tissue evidence="3">Leaf</tissue>
    </source>
</reference>
<sequence length="126" mass="13056">MAEVESSTGNSRWSLAGTTAVVTGGTRGIGYAVVEELAELGAAVHTCSRNEEELNQKLQEWAAKGFTVTGSVCDASSRAQREQLVQKVSSAFSGKLNILLQSTSGCQTPCNGSAACNGEPIDFLAG</sequence>
<evidence type="ECO:0000313" key="4">
    <source>
        <dbReference type="Proteomes" id="UP001188597"/>
    </source>
</evidence>
<dbReference type="Proteomes" id="UP001188597">
    <property type="component" value="Unassembled WGS sequence"/>
</dbReference>
<dbReference type="InterPro" id="IPR002347">
    <property type="entry name" value="SDR_fam"/>
</dbReference>
<evidence type="ECO:0000256" key="2">
    <source>
        <dbReference type="ARBA" id="ARBA00023002"/>
    </source>
</evidence>
<dbReference type="PRINTS" id="PR00081">
    <property type="entry name" value="GDHRDH"/>
</dbReference>
<proteinExistence type="predicted"/>
<comment type="caution">
    <text evidence="3">The sequence shown here is derived from an EMBL/GenBank/DDBJ whole genome shotgun (WGS) entry which is preliminary data.</text>
</comment>
<keyword evidence="2" id="KW-0560">Oxidoreductase</keyword>
<dbReference type="Gene3D" id="3.40.50.720">
    <property type="entry name" value="NAD(P)-binding Rossmann-like Domain"/>
    <property type="match status" value="1"/>
</dbReference>
<dbReference type="PANTHER" id="PTHR42898:SF6">
    <property type="entry name" value="NADP-DEPENDENT MANNITOL DEHYDROGENASE"/>
    <property type="match status" value="1"/>
</dbReference>
<dbReference type="InterPro" id="IPR045000">
    <property type="entry name" value="TR"/>
</dbReference>
<evidence type="ECO:0000256" key="1">
    <source>
        <dbReference type="ARBA" id="ARBA00022857"/>
    </source>
</evidence>
<keyword evidence="1" id="KW-0521">NADP</keyword>
<accession>A0AA89BCC1</accession>
<dbReference type="EMBL" id="JAVXUP010000289">
    <property type="protein sequence ID" value="KAK3031922.1"/>
    <property type="molecule type" value="Genomic_DNA"/>
</dbReference>
<gene>
    <name evidence="3" type="ORF">RJ639_036718</name>
</gene>
<dbReference type="AlphaFoldDB" id="A0AA89BCC1"/>
<keyword evidence="4" id="KW-1185">Reference proteome</keyword>
<evidence type="ECO:0008006" key="5">
    <source>
        <dbReference type="Google" id="ProtNLM"/>
    </source>
</evidence>
<evidence type="ECO:0000313" key="3">
    <source>
        <dbReference type="EMBL" id="KAK3031922.1"/>
    </source>
</evidence>
<name>A0AA89BCC1_9ASTE</name>
<dbReference type="Pfam" id="PF00106">
    <property type="entry name" value="adh_short"/>
    <property type="match status" value="1"/>
</dbReference>
<dbReference type="PANTHER" id="PTHR42898">
    <property type="entry name" value="TROPINONE REDUCTASE"/>
    <property type="match status" value="1"/>
</dbReference>
<dbReference type="SUPFAM" id="SSF51735">
    <property type="entry name" value="NAD(P)-binding Rossmann-fold domains"/>
    <property type="match status" value="1"/>
</dbReference>
<organism evidence="3 4">
    <name type="scientific">Escallonia herrerae</name>
    <dbReference type="NCBI Taxonomy" id="1293975"/>
    <lineage>
        <taxon>Eukaryota</taxon>
        <taxon>Viridiplantae</taxon>
        <taxon>Streptophyta</taxon>
        <taxon>Embryophyta</taxon>
        <taxon>Tracheophyta</taxon>
        <taxon>Spermatophyta</taxon>
        <taxon>Magnoliopsida</taxon>
        <taxon>eudicotyledons</taxon>
        <taxon>Gunneridae</taxon>
        <taxon>Pentapetalae</taxon>
        <taxon>asterids</taxon>
        <taxon>campanulids</taxon>
        <taxon>Escalloniales</taxon>
        <taxon>Escalloniaceae</taxon>
        <taxon>Escallonia</taxon>
    </lineage>
</organism>
<dbReference type="InterPro" id="IPR036291">
    <property type="entry name" value="NAD(P)-bd_dom_sf"/>
</dbReference>
<protein>
    <recommendedName>
        <fullName evidence="5">Tropinone reductase I</fullName>
    </recommendedName>
</protein>
<dbReference type="GO" id="GO:0016491">
    <property type="term" value="F:oxidoreductase activity"/>
    <property type="evidence" value="ECO:0007669"/>
    <property type="project" value="UniProtKB-KW"/>
</dbReference>